<evidence type="ECO:0000259" key="3">
    <source>
        <dbReference type="Pfam" id="PF01732"/>
    </source>
</evidence>
<feature type="chain" id="PRO_5021369943" description="DUF31 domain-containing protein" evidence="2">
    <location>
        <begin position="22"/>
        <end position="777"/>
    </location>
</feature>
<keyword evidence="5" id="KW-1185">Reference proteome</keyword>
<sequence>MKKIFSLVSIPLVLLPAASCSILNLHNNSLASKRAKLYMEAKQLLNRILDQNTQKSVLYAKLNNAILTINQLNEILSEARNILDHQTKNSHPKNSIPWTPLIPGLKNKNDLPPSIDNEDNKIEKHESPLIPLEDSKPVYPLTPLEKAKHVIPWTPLENAKRHKKPQSNPSKLLRHTFSLESIYNKAKNEFIDANSIVTSTPFYVKTLEEFKTNLKNHLGKTKYLEYVSKVGIYGDYGSTPDEKLDYFYDGYNKDYMMKASFLDSFDEDILNSVTQIETSSEIVNKLNNFIEINPFGFLPSNLSQLLNYIDLNDLSNHFGFDKQLVEIKANSDDKKGSVKLLFKFNDNTQKWVLLDKNNSKLRCNKEFFQYIYDRTFSLGWSADITKKDGFGRPDPGWRTKVSGTAWLVDRVGKGPKIKGPNEMEDQYEFLVATNAHVVAFGDVYDRSIFYNDLIGYKNKDQFVGKLHSNFDFGKYNYEFENGKPIHDYSKYLLKEATSHLGTSALTQYLDMIYYTPRFTSKSVRAFRNNTTFMDKVYNESTRIGEVRNSGADFAIIKLRFTKKNIKELFPTLYEVFGTNKEKDWYVGLGNENKDTKDHETPIKTHFVLGYPDRKLNAFRSQGGYIETQNRIVDNDRKGKNEFNRLWVRYNKEENEDWNRLRNWYKEYEKPFVSEATHGMAKDILQQMSTIYFDNEDGISLIGGSSGSMVIDSRFNVVGINFKHVEQIDSNNKGNQAVLFKGYSDYDPMEFSGDIKQELLQKLKRENLETIKLNPKKV</sequence>
<proteinExistence type="predicted"/>
<protein>
    <recommendedName>
        <fullName evidence="3">DUF31 domain-containing protein</fullName>
    </recommendedName>
</protein>
<dbReference type="NCBIfam" id="NF045843">
    <property type="entry name" value="MAG2960_Ser_prot"/>
    <property type="match status" value="1"/>
</dbReference>
<dbReference type="EMBL" id="SMDN01000005">
    <property type="protein sequence ID" value="TQC51588.1"/>
    <property type="molecule type" value="Genomic_DNA"/>
</dbReference>
<dbReference type="OrthoDB" id="404053at2"/>
<dbReference type="Proteomes" id="UP000320801">
    <property type="component" value="Unassembled WGS sequence"/>
</dbReference>
<comment type="caution">
    <text evidence="4">The sequence shown here is derived from an EMBL/GenBank/DDBJ whole genome shotgun (WGS) entry which is preliminary data.</text>
</comment>
<evidence type="ECO:0000256" key="1">
    <source>
        <dbReference type="SAM" id="MobiDB-lite"/>
    </source>
</evidence>
<feature type="region of interest" description="Disordered" evidence="1">
    <location>
        <begin position="86"/>
        <end position="120"/>
    </location>
</feature>
<dbReference type="InterPro" id="IPR022382">
    <property type="entry name" value="Mycoplasma_peptidase_DUF31"/>
</dbReference>
<keyword evidence="2" id="KW-0732">Signal</keyword>
<evidence type="ECO:0000256" key="2">
    <source>
        <dbReference type="SAM" id="SignalP"/>
    </source>
</evidence>
<evidence type="ECO:0000313" key="4">
    <source>
        <dbReference type="EMBL" id="TQC51588.1"/>
    </source>
</evidence>
<feature type="domain" description="DUF31" evidence="3">
    <location>
        <begin position="366"/>
        <end position="721"/>
    </location>
</feature>
<dbReference type="AlphaFoldDB" id="A0A507SQI2"/>
<feature type="signal peptide" evidence="2">
    <location>
        <begin position="1"/>
        <end position="21"/>
    </location>
</feature>
<name>A0A507SQI2_9BACT</name>
<gene>
    <name evidence="4" type="ORF">E1I18_01630</name>
</gene>
<accession>A0A507SQI2</accession>
<dbReference type="RefSeq" id="WP_141483861.1">
    <property type="nucleotide sequence ID" value="NZ_SMDN01000005.1"/>
</dbReference>
<reference evidence="4 5" key="1">
    <citation type="submission" date="2019-03" db="EMBL/GenBank/DDBJ databases">
        <title>Characterization of a novel Mycoplasma cynos real-time PCR assay.</title>
        <authorList>
            <person name="Tallmadge R.L."/>
            <person name="Mitchell P.K."/>
            <person name="Goodman L."/>
        </authorList>
    </citation>
    <scope>NUCLEOTIDE SEQUENCE [LARGE SCALE GENOMIC DNA]</scope>
    <source>
        <strain evidence="4 5">1642</strain>
    </source>
</reference>
<dbReference type="Pfam" id="PF01732">
    <property type="entry name" value="Mycop_pep_DUF31"/>
    <property type="match status" value="1"/>
</dbReference>
<organism evidence="4 5">
    <name type="scientific">Mycoplasmopsis mucosicanis</name>
    <dbReference type="NCBI Taxonomy" id="458208"/>
    <lineage>
        <taxon>Bacteria</taxon>
        <taxon>Bacillati</taxon>
        <taxon>Mycoplasmatota</taxon>
        <taxon>Mycoplasmoidales</taxon>
        <taxon>Metamycoplasmataceae</taxon>
        <taxon>Mycoplasmopsis</taxon>
    </lineage>
</organism>
<evidence type="ECO:0000313" key="5">
    <source>
        <dbReference type="Proteomes" id="UP000320801"/>
    </source>
</evidence>